<dbReference type="EC" id="3.4.21.92" evidence="7"/>
<dbReference type="PANTHER" id="PTHR10381">
    <property type="entry name" value="ATP-DEPENDENT CLP PROTEASE PROTEOLYTIC SUBUNIT"/>
    <property type="match status" value="1"/>
</dbReference>
<feature type="region of interest" description="Disordered" evidence="10">
    <location>
        <begin position="1"/>
        <end position="36"/>
    </location>
</feature>
<dbReference type="InterPro" id="IPR001907">
    <property type="entry name" value="ClpP"/>
</dbReference>
<dbReference type="InterPro" id="IPR033135">
    <property type="entry name" value="ClpP_His_AS"/>
</dbReference>
<evidence type="ECO:0000256" key="3">
    <source>
        <dbReference type="ARBA" id="ARBA00022670"/>
    </source>
</evidence>
<comment type="subunit">
    <text evidence="7">Fourteen ClpP subunits assemble into 2 heptameric rings which stack back to back to give a disk-like structure with a central cavity, resembling the structure of eukaryotic proteasomes.</text>
</comment>
<evidence type="ECO:0000313" key="11">
    <source>
        <dbReference type="EMBL" id="MFC7332295.1"/>
    </source>
</evidence>
<evidence type="ECO:0000256" key="4">
    <source>
        <dbReference type="ARBA" id="ARBA00022801"/>
    </source>
</evidence>
<evidence type="ECO:0000256" key="9">
    <source>
        <dbReference type="RuleBase" id="RU003567"/>
    </source>
</evidence>
<dbReference type="PANTHER" id="PTHR10381:SF70">
    <property type="entry name" value="ATP-DEPENDENT CLP PROTEASE PROTEOLYTIC SUBUNIT"/>
    <property type="match status" value="1"/>
</dbReference>
<reference evidence="12" key="1">
    <citation type="journal article" date="2019" name="Int. J. Syst. Evol. Microbiol.">
        <title>The Global Catalogue of Microorganisms (GCM) 10K type strain sequencing project: providing services to taxonomists for standard genome sequencing and annotation.</title>
        <authorList>
            <consortium name="The Broad Institute Genomics Platform"/>
            <consortium name="The Broad Institute Genome Sequencing Center for Infectious Disease"/>
            <person name="Wu L."/>
            <person name="Ma J."/>
        </authorList>
    </citation>
    <scope>NUCLEOTIDE SEQUENCE [LARGE SCALE GENOMIC DNA]</scope>
    <source>
        <strain evidence="12">CGMCC 1.16275</strain>
    </source>
</reference>
<evidence type="ECO:0000256" key="1">
    <source>
        <dbReference type="ARBA" id="ARBA00007039"/>
    </source>
</evidence>
<comment type="caution">
    <text evidence="11">The sequence shown here is derived from an EMBL/GenBank/DDBJ whole genome shotgun (WGS) entry which is preliminary data.</text>
</comment>
<keyword evidence="4 7" id="KW-0378">Hydrolase</keyword>
<evidence type="ECO:0000256" key="5">
    <source>
        <dbReference type="ARBA" id="ARBA00022825"/>
    </source>
</evidence>
<dbReference type="PROSITE" id="PS00382">
    <property type="entry name" value="CLP_PROTEASE_HIS"/>
    <property type="match status" value="1"/>
</dbReference>
<feature type="active site" description="Nucleophile" evidence="7">
    <location>
        <position position="122"/>
    </location>
</feature>
<gene>
    <name evidence="7" type="primary">clpP</name>
    <name evidence="11" type="ORF">ACFQPS_03910</name>
</gene>
<feature type="compositionally biased region" description="Basic and acidic residues" evidence="10">
    <location>
        <begin position="1"/>
        <end position="10"/>
    </location>
</feature>
<dbReference type="GO" id="GO:0008233">
    <property type="term" value="F:peptidase activity"/>
    <property type="evidence" value="ECO:0007669"/>
    <property type="project" value="UniProtKB-KW"/>
</dbReference>
<feature type="compositionally biased region" description="Basic and acidic residues" evidence="10">
    <location>
        <begin position="24"/>
        <end position="36"/>
    </location>
</feature>
<keyword evidence="5 7" id="KW-0720">Serine protease</keyword>
<evidence type="ECO:0000256" key="2">
    <source>
        <dbReference type="ARBA" id="ARBA00022490"/>
    </source>
</evidence>
<evidence type="ECO:0000256" key="10">
    <source>
        <dbReference type="SAM" id="MobiDB-lite"/>
    </source>
</evidence>
<dbReference type="Gene3D" id="3.90.226.10">
    <property type="entry name" value="2-enoyl-CoA Hydratase, Chain A, domain 1"/>
    <property type="match status" value="1"/>
</dbReference>
<accession>A0ABW2KTE2</accession>
<dbReference type="InterPro" id="IPR023562">
    <property type="entry name" value="ClpP/TepA"/>
</dbReference>
<comment type="similarity">
    <text evidence="1 7 9">Belongs to the peptidase S14 family.</text>
</comment>
<dbReference type="EMBL" id="JBHTCM010000004">
    <property type="protein sequence ID" value="MFC7332295.1"/>
    <property type="molecule type" value="Genomic_DNA"/>
</dbReference>
<dbReference type="NCBIfam" id="NF009205">
    <property type="entry name" value="PRK12553.1"/>
    <property type="match status" value="1"/>
</dbReference>
<dbReference type="InterPro" id="IPR029045">
    <property type="entry name" value="ClpP/crotonase-like_dom_sf"/>
</dbReference>
<evidence type="ECO:0000313" key="12">
    <source>
        <dbReference type="Proteomes" id="UP001596456"/>
    </source>
</evidence>
<sequence>MEHRNARERTVLVNPFRLDDEEQPEKPENDKDKKAETLPGPFQAIQQALFKSRTVLIFGEINQKVAQDTVAQLLAYASISDDPINIVINSPGGHVESGDSIHDTIRFIKPRVKILGTGWVASAGAHIFLGAHRENRYCLPNTRFLIHQPMGGAGGRASDIAIEAQEIIKMRRRINAIIARETGQPLERVEQDTDRNYWMSAEEAKEYGLVTHIVATQAEFD</sequence>
<dbReference type="Proteomes" id="UP001596456">
    <property type="component" value="Unassembled WGS sequence"/>
</dbReference>
<evidence type="ECO:0000256" key="8">
    <source>
        <dbReference type="PROSITE-ProRule" id="PRU10086"/>
    </source>
</evidence>
<keyword evidence="2 7" id="KW-0963">Cytoplasm</keyword>
<comment type="catalytic activity">
    <reaction evidence="6 7 8">
        <text>Hydrolysis of proteins to small peptides in the presence of ATP and magnesium. alpha-casein is the usual test substrate. In the absence of ATP, only oligopeptides shorter than five residues are hydrolyzed (such as succinyl-Leu-Tyr-|-NHMec, and Leu-Tyr-Leu-|-Tyr-Trp, in which cleavage of the -Tyr-|-Leu- and -Tyr-|-Trp bonds also occurs).</text>
        <dbReference type="EC" id="3.4.21.92"/>
    </reaction>
</comment>
<evidence type="ECO:0000256" key="6">
    <source>
        <dbReference type="ARBA" id="ARBA00034021"/>
    </source>
</evidence>
<dbReference type="HAMAP" id="MF_00444">
    <property type="entry name" value="ClpP"/>
    <property type="match status" value="1"/>
</dbReference>
<proteinExistence type="inferred from homology"/>
<comment type="function">
    <text evidence="7">Cleaves peptides in various proteins in a process that requires ATP hydrolysis. Has a chymotrypsin-like activity. Plays a major role in the degradation of misfolded proteins.</text>
</comment>
<dbReference type="CDD" id="cd07017">
    <property type="entry name" value="S14_ClpP_2"/>
    <property type="match status" value="1"/>
</dbReference>
<dbReference type="Pfam" id="PF00574">
    <property type="entry name" value="CLP_protease"/>
    <property type="match status" value="1"/>
</dbReference>
<protein>
    <recommendedName>
        <fullName evidence="7 9">ATP-dependent Clp protease proteolytic subunit</fullName>
        <ecNumber evidence="7">3.4.21.92</ecNumber>
    </recommendedName>
    <alternativeName>
        <fullName evidence="7">Endopeptidase Clp</fullName>
    </alternativeName>
</protein>
<name>A0ABW2KTE2_9PROT</name>
<keyword evidence="12" id="KW-1185">Reference proteome</keyword>
<organism evidence="11 12">
    <name type="scientific">Rhodocista pekingensis</name>
    <dbReference type="NCBI Taxonomy" id="201185"/>
    <lineage>
        <taxon>Bacteria</taxon>
        <taxon>Pseudomonadati</taxon>
        <taxon>Pseudomonadota</taxon>
        <taxon>Alphaproteobacteria</taxon>
        <taxon>Rhodospirillales</taxon>
        <taxon>Azospirillaceae</taxon>
        <taxon>Rhodocista</taxon>
    </lineage>
</organism>
<evidence type="ECO:0000256" key="7">
    <source>
        <dbReference type="HAMAP-Rule" id="MF_00444"/>
    </source>
</evidence>
<dbReference type="GO" id="GO:0006508">
    <property type="term" value="P:proteolysis"/>
    <property type="evidence" value="ECO:0007669"/>
    <property type="project" value="UniProtKB-KW"/>
</dbReference>
<dbReference type="PRINTS" id="PR00127">
    <property type="entry name" value="CLPPROTEASEP"/>
</dbReference>
<feature type="active site" evidence="7 8">
    <location>
        <position position="147"/>
    </location>
</feature>
<comment type="subcellular location">
    <subcellularLocation>
        <location evidence="7">Cytoplasm</location>
    </subcellularLocation>
</comment>
<dbReference type="SUPFAM" id="SSF52096">
    <property type="entry name" value="ClpP/crotonase"/>
    <property type="match status" value="1"/>
</dbReference>
<keyword evidence="3 7" id="KW-0645">Protease</keyword>